<dbReference type="EMBL" id="AEUV02000002">
    <property type="protein sequence ID" value="EHI75347.1"/>
    <property type="molecule type" value="Genomic_DNA"/>
</dbReference>
<dbReference type="Proteomes" id="UP000004322">
    <property type="component" value="Unassembled WGS sequence"/>
</dbReference>
<comment type="caution">
    <text evidence="1">The sequence shown here is derived from an EMBL/GenBank/DDBJ whole genome shotgun (WGS) entry which is preliminary data.</text>
</comment>
<keyword evidence="2" id="KW-1185">Reference proteome</keyword>
<reference evidence="1" key="1">
    <citation type="submission" date="2011-07" db="EMBL/GenBank/DDBJ databases">
        <authorList>
            <person name="Stanhope M.J."/>
            <person name="Durkin A.S."/>
            <person name="Hostetler J."/>
            <person name="Kim M."/>
            <person name="Radune D."/>
            <person name="Singh I."/>
            <person name="Town C.D."/>
        </authorList>
    </citation>
    <scope>NUCLEOTIDE SEQUENCE [LARGE SCALE GENOMIC DNA]</scope>
    <source>
        <strain evidence="1">HS-6</strain>
    </source>
</reference>
<gene>
    <name evidence="1" type="ORF">STRCR_1951</name>
</gene>
<dbReference type="AlphaFoldDB" id="G5JR66"/>
<name>G5JR66_STRCG</name>
<accession>G5JR66</accession>
<organism evidence="1 2">
    <name type="scientific">Streptococcus criceti HS-6</name>
    <dbReference type="NCBI Taxonomy" id="873449"/>
    <lineage>
        <taxon>Bacteria</taxon>
        <taxon>Bacillati</taxon>
        <taxon>Bacillota</taxon>
        <taxon>Bacilli</taxon>
        <taxon>Lactobacillales</taxon>
        <taxon>Streptococcaceae</taxon>
        <taxon>Streptococcus</taxon>
    </lineage>
</organism>
<protein>
    <submittedName>
        <fullName evidence="1">Uncharacterized protein</fullName>
    </submittedName>
</protein>
<evidence type="ECO:0000313" key="2">
    <source>
        <dbReference type="Proteomes" id="UP000004322"/>
    </source>
</evidence>
<sequence length="43" mass="4668">MAANNCRVVKQSSGLFKGVPENGTAPQDKDLQPLRQTVITVKK</sequence>
<proteinExistence type="predicted"/>
<evidence type="ECO:0000313" key="1">
    <source>
        <dbReference type="EMBL" id="EHI75347.1"/>
    </source>
</evidence>